<reference evidence="1 2" key="1">
    <citation type="submission" date="2019-03" db="EMBL/GenBank/DDBJ databases">
        <authorList>
            <consortium name="Pathogen Informatics"/>
        </authorList>
    </citation>
    <scope>NUCLEOTIDE SEQUENCE [LARGE SCALE GENOMIC DNA]</scope>
    <source>
        <strain evidence="1 2">NCTC12993</strain>
    </source>
</reference>
<evidence type="ECO:0000313" key="1">
    <source>
        <dbReference type="EMBL" id="VFS61216.1"/>
    </source>
</evidence>
<protein>
    <submittedName>
        <fullName evidence="1">Uncharacterized protein</fullName>
    </submittedName>
</protein>
<sequence>MSDFDPINTGHSGWLATTLLRCKPSIAKQTKNLDAQTKALASLRTALTTFRSFNYGAELNLRQRAEKTRPP</sequence>
<organism evidence="1 2">
    <name type="scientific">Kluyvera cryocrescens</name>
    <name type="common">Kluyvera citrophila</name>
    <dbReference type="NCBI Taxonomy" id="580"/>
    <lineage>
        <taxon>Bacteria</taxon>
        <taxon>Pseudomonadati</taxon>
        <taxon>Pseudomonadota</taxon>
        <taxon>Gammaproteobacteria</taxon>
        <taxon>Enterobacterales</taxon>
        <taxon>Enterobacteriaceae</taxon>
        <taxon>Kluyvera</taxon>
    </lineage>
</organism>
<dbReference type="EMBL" id="CAADJD010000015">
    <property type="protein sequence ID" value="VFS61216.1"/>
    <property type="molecule type" value="Genomic_DNA"/>
</dbReference>
<proteinExistence type="predicted"/>
<evidence type="ECO:0000313" key="2">
    <source>
        <dbReference type="Proteomes" id="UP000401081"/>
    </source>
</evidence>
<accession>A0A485AM68</accession>
<dbReference type="AlphaFoldDB" id="A0A485AM68"/>
<dbReference type="Proteomes" id="UP000401081">
    <property type="component" value="Unassembled WGS sequence"/>
</dbReference>
<keyword evidence="2" id="KW-1185">Reference proteome</keyword>
<gene>
    <name evidence="1" type="ORF">NCTC12993_01823</name>
</gene>
<name>A0A485AM68_KLUCR</name>